<organism evidence="1 2">
    <name type="scientific">Rangifer tarandus platyrhynchus</name>
    <name type="common">Svalbard reindeer</name>
    <dbReference type="NCBI Taxonomy" id="3082113"/>
    <lineage>
        <taxon>Eukaryota</taxon>
        <taxon>Metazoa</taxon>
        <taxon>Chordata</taxon>
        <taxon>Craniata</taxon>
        <taxon>Vertebrata</taxon>
        <taxon>Euteleostomi</taxon>
        <taxon>Mammalia</taxon>
        <taxon>Eutheria</taxon>
        <taxon>Laurasiatheria</taxon>
        <taxon>Artiodactyla</taxon>
        <taxon>Ruminantia</taxon>
        <taxon>Pecora</taxon>
        <taxon>Cervidae</taxon>
        <taxon>Odocoileinae</taxon>
        <taxon>Rangifer</taxon>
    </lineage>
</organism>
<accession>A0AC59Z8M4</accession>
<reference evidence="1" key="1">
    <citation type="submission" date="2023-05" db="EMBL/GenBank/DDBJ databases">
        <authorList>
            <consortium name="ELIXIR-Norway"/>
        </authorList>
    </citation>
    <scope>NUCLEOTIDE SEQUENCE</scope>
</reference>
<proteinExistence type="predicted"/>
<reference evidence="1" key="2">
    <citation type="submission" date="2025-03" db="EMBL/GenBank/DDBJ databases">
        <authorList>
            <consortium name="ELIXIR-Norway"/>
            <consortium name="Elixir Norway"/>
        </authorList>
    </citation>
    <scope>NUCLEOTIDE SEQUENCE</scope>
</reference>
<protein>
    <submittedName>
        <fullName evidence="1">Uncharacterized protein</fullName>
    </submittedName>
</protein>
<evidence type="ECO:0000313" key="2">
    <source>
        <dbReference type="Proteomes" id="UP001162501"/>
    </source>
</evidence>
<gene>
    <name evidence="1" type="ORF">MRATA1EN22A_LOCUS15274</name>
</gene>
<dbReference type="EMBL" id="OX596109">
    <property type="protein sequence ID" value="CAN0303779.1"/>
    <property type="molecule type" value="Genomic_DNA"/>
</dbReference>
<dbReference type="Proteomes" id="UP001162501">
    <property type="component" value="Chromosome 25"/>
</dbReference>
<evidence type="ECO:0000313" key="1">
    <source>
        <dbReference type="EMBL" id="CAN0303779.1"/>
    </source>
</evidence>
<sequence>MRRGGMPDWPCSWAGTGFSGVLPSPTNSISRKGPVRTNRGGRPGQESSRGSTISIYTQLRPQTRVRTRPRMGGKDRRMRSRVPMRLQSFGIIQDPALSAQALLFSLPWLLVPVFHDVTRLPRPPGHAASRRGGRRGTSQLSSRTCFKVDLPARVLSHLLQGRPARASSLPPTHSVPPAPPPGTLPSQQADATLPAGQPQASQREDGCLLSDYLLPGPQQESRTLTQLGRSFGGEAIPPSSLTWTGEPKRHL</sequence>
<name>A0AC59Z8M4_RANTA</name>